<dbReference type="Proteomes" id="UP001279734">
    <property type="component" value="Unassembled WGS sequence"/>
</dbReference>
<accession>A0AAD3XJ71</accession>
<keyword evidence="3" id="KW-1185">Reference proteome</keyword>
<dbReference type="EMBL" id="BSYO01000006">
    <property type="protein sequence ID" value="GMH06331.1"/>
    <property type="molecule type" value="Genomic_DNA"/>
</dbReference>
<proteinExistence type="predicted"/>
<evidence type="ECO:0000256" key="1">
    <source>
        <dbReference type="SAM" id="MobiDB-lite"/>
    </source>
</evidence>
<evidence type="ECO:0000313" key="3">
    <source>
        <dbReference type="Proteomes" id="UP001279734"/>
    </source>
</evidence>
<evidence type="ECO:0000313" key="2">
    <source>
        <dbReference type="EMBL" id="GMH06331.1"/>
    </source>
</evidence>
<comment type="caution">
    <text evidence="2">The sequence shown here is derived from an EMBL/GenBank/DDBJ whole genome shotgun (WGS) entry which is preliminary data.</text>
</comment>
<dbReference type="PANTHER" id="PTHR36410">
    <property type="entry name" value="EXPRESSED PROTEIN"/>
    <property type="match status" value="1"/>
</dbReference>
<organism evidence="2 3">
    <name type="scientific">Nepenthes gracilis</name>
    <name type="common">Slender pitcher plant</name>
    <dbReference type="NCBI Taxonomy" id="150966"/>
    <lineage>
        <taxon>Eukaryota</taxon>
        <taxon>Viridiplantae</taxon>
        <taxon>Streptophyta</taxon>
        <taxon>Embryophyta</taxon>
        <taxon>Tracheophyta</taxon>
        <taxon>Spermatophyta</taxon>
        <taxon>Magnoliopsida</taxon>
        <taxon>eudicotyledons</taxon>
        <taxon>Gunneridae</taxon>
        <taxon>Pentapetalae</taxon>
        <taxon>Caryophyllales</taxon>
        <taxon>Nepenthaceae</taxon>
        <taxon>Nepenthes</taxon>
    </lineage>
</organism>
<dbReference type="PANTHER" id="PTHR36410:SF1">
    <property type="entry name" value="EXPRESSED PROTEIN"/>
    <property type="match status" value="1"/>
</dbReference>
<dbReference type="AlphaFoldDB" id="A0AAD3XJ71"/>
<name>A0AAD3XJ71_NEPGR</name>
<protein>
    <submittedName>
        <fullName evidence="2">Uncharacterized protein</fullName>
    </submittedName>
</protein>
<reference evidence="2" key="1">
    <citation type="submission" date="2023-05" db="EMBL/GenBank/DDBJ databases">
        <title>Nepenthes gracilis genome sequencing.</title>
        <authorList>
            <person name="Fukushima K."/>
        </authorList>
    </citation>
    <scope>NUCLEOTIDE SEQUENCE</scope>
    <source>
        <strain evidence="2">SING2019-196</strain>
    </source>
</reference>
<sequence length="136" mass="14799">MSQAINKVVRSASPSSVYAYEVGRRTGDRAGLVRFAQVAAGDSKTPGKFDNGFDGMDNAVSKSPPTEETGDAMSRSFGEAYATRCQEEGFGGIYGGNDTEYIESDRVIHKNYPAFDKCQRSEVKEAEKARHQKSAD</sequence>
<feature type="region of interest" description="Disordered" evidence="1">
    <location>
        <begin position="44"/>
        <end position="77"/>
    </location>
</feature>
<gene>
    <name evidence="2" type="ORF">Nepgr_008171</name>
</gene>